<feature type="compositionally biased region" description="Basic residues" evidence="1">
    <location>
        <begin position="40"/>
        <end position="62"/>
    </location>
</feature>
<dbReference type="KEGG" id="bpm:BURPS1710b_3199"/>
<feature type="compositionally biased region" description="Basic and acidic residues" evidence="1">
    <location>
        <begin position="691"/>
        <end position="700"/>
    </location>
</feature>
<sequence length="721" mass="82400">MRAGQPSRPAGGCGASERHVDDPRVHGDRVRARRLDDRRQVRRRQRGRRARHAAARHRADHLRRRQRRAALQVIPHQIERLFVVVVNRHEARIEAGHRQERVEVLAVRHLVERQLARAAFGRAVLRDIRARRVVDGHERIAAAVHDDRRLVLQIGGHAHGVDVRADAELVRGPQLAQAERAREARVRRREPVVDATRRAVEHEIDPVRRRHAVARAEQVRHRRDGGRSDGARHRVRRREAEIAEVIGDARTRVRVRIRDGDRRHRLRIPHRRLQQIGIREIAGRVQLRERVARLARRIGARHEPRRRERRAALRANRLRDAHGQRTEVRRARRGDGRRRARLQQVRERRVIGERPAERRHGRAALLDRHAGRHAHVDLRLADDDRGDPAARVLLGRRERRPAAVADRRGDRRDVARPIADAVPRAVDDRAELLVQRPVRELDRLQRHAPPVLLGVLLRMRVLVGVAVRKRAVERGERAARFARGKQARAARARRGGERAVDQRDDARADLVRAVAAALVVVRDRAAALEPPLARRGDRAVHAARARRRRRHDARIRRIEARRHLHEQRDVLAAAAVVGIREIFGAGDLALAEGVVAREVDVRPPEAPVAAVRRDVDERPVVRVDREAPQLRGARLRGIREAGPRVAAEARLAEPRGQQIVARAVVGRLAHAARNEAGQRVHLRVFVAVARAEQHTAEKRERQPRRAPRSAPDRRHGCPQSA</sequence>
<dbReference type="EMBL" id="CP000124">
    <property type="protein sequence ID" value="ABA47591.1"/>
    <property type="molecule type" value="Genomic_DNA"/>
</dbReference>
<dbReference type="EnsemblBacteria" id="ABA47591">
    <property type="protein sequence ID" value="ABA47591"/>
    <property type="gene ID" value="BURPS1710b_3199"/>
</dbReference>
<accession>Q3JPD2</accession>
<dbReference type="Proteomes" id="UP000002700">
    <property type="component" value="Chromosome I"/>
</dbReference>
<gene>
    <name evidence="2" type="ordered locus">BURPS1710b_3199</name>
</gene>
<feature type="region of interest" description="Disordered" evidence="1">
    <location>
        <begin position="214"/>
        <end position="234"/>
    </location>
</feature>
<evidence type="ECO:0000313" key="2">
    <source>
        <dbReference type="EMBL" id="ABA47591.1"/>
    </source>
</evidence>
<reference evidence="2 3" key="1">
    <citation type="submission" date="2005-09" db="EMBL/GenBank/DDBJ databases">
        <authorList>
            <person name="Woods D.E."/>
            <person name="Nierman W.C."/>
        </authorList>
    </citation>
    <scope>NUCLEOTIDE SEQUENCE [LARGE SCALE GENOMIC DNA]</scope>
    <source>
        <strain evidence="2 3">1710b</strain>
    </source>
</reference>
<proteinExistence type="predicted"/>
<dbReference type="AlphaFoldDB" id="Q3JPD2"/>
<dbReference type="HOGENOM" id="CLU_383429_0_0_4"/>
<organism evidence="2 3">
    <name type="scientific">Burkholderia pseudomallei (strain 1710b)</name>
    <dbReference type="NCBI Taxonomy" id="320372"/>
    <lineage>
        <taxon>Bacteria</taxon>
        <taxon>Pseudomonadati</taxon>
        <taxon>Pseudomonadota</taxon>
        <taxon>Betaproteobacteria</taxon>
        <taxon>Burkholderiales</taxon>
        <taxon>Burkholderiaceae</taxon>
        <taxon>Burkholderia</taxon>
        <taxon>pseudomallei group</taxon>
    </lineage>
</organism>
<feature type="compositionally biased region" description="Basic and acidic residues" evidence="1">
    <location>
        <begin position="16"/>
        <end position="39"/>
    </location>
</feature>
<evidence type="ECO:0000256" key="1">
    <source>
        <dbReference type="SAM" id="MobiDB-lite"/>
    </source>
</evidence>
<evidence type="ECO:0000313" key="3">
    <source>
        <dbReference type="Proteomes" id="UP000002700"/>
    </source>
</evidence>
<name>Q3JPD2_BURP1</name>
<protein>
    <submittedName>
        <fullName evidence="2">Uncharacterized protein</fullName>
    </submittedName>
</protein>
<feature type="region of interest" description="Disordered" evidence="1">
    <location>
        <begin position="691"/>
        <end position="721"/>
    </location>
</feature>
<feature type="region of interest" description="Disordered" evidence="1">
    <location>
        <begin position="1"/>
        <end position="62"/>
    </location>
</feature>